<evidence type="ECO:0000256" key="1">
    <source>
        <dbReference type="ARBA" id="ARBA00002609"/>
    </source>
</evidence>
<sequence length="120" mass="14256">MAGESCKYTLEIVGEETKEELEENKWSLAALEALNTDDENDEEYEAWKVWELKQIKRDREDQEALQKEKAETEYMRNLSEEEERAELRANGKAITHKAVKGKYKFLQKYYHQSGLLHGWR</sequence>
<organism evidence="5 6">
    <name type="scientific">Tupaia chinensis</name>
    <name type="common">Chinese tree shrew</name>
    <name type="synonym">Tupaia belangeri chinensis</name>
    <dbReference type="NCBI Taxonomy" id="246437"/>
    <lineage>
        <taxon>Eukaryota</taxon>
        <taxon>Metazoa</taxon>
        <taxon>Chordata</taxon>
        <taxon>Craniata</taxon>
        <taxon>Vertebrata</taxon>
        <taxon>Euteleostomi</taxon>
        <taxon>Mammalia</taxon>
        <taxon>Eutheria</taxon>
        <taxon>Euarchontoglires</taxon>
        <taxon>Scandentia</taxon>
        <taxon>Tupaiidae</taxon>
        <taxon>Tupaia</taxon>
    </lineage>
</organism>
<evidence type="ECO:0000313" key="6">
    <source>
        <dbReference type="Proteomes" id="UP000011518"/>
    </source>
</evidence>
<gene>
    <name evidence="5" type="ORF">TREES_T100011958</name>
</gene>
<keyword evidence="6" id="KW-1185">Reference proteome</keyword>
<dbReference type="Pfam" id="PF06991">
    <property type="entry name" value="MFAP1"/>
    <property type="match status" value="1"/>
</dbReference>
<comment type="similarity">
    <text evidence="2">Belongs to the MFAP1 family.</text>
</comment>
<dbReference type="PANTHER" id="PTHR15327">
    <property type="entry name" value="MICROFIBRIL-ASSOCIATED PROTEIN"/>
    <property type="match status" value="1"/>
</dbReference>
<reference evidence="6" key="1">
    <citation type="submission" date="2012-07" db="EMBL/GenBank/DDBJ databases">
        <title>Genome of the Chinese tree shrew, a rising model animal genetically related to primates.</title>
        <authorList>
            <person name="Zhang G."/>
            <person name="Fan Y."/>
            <person name="Yao Y."/>
            <person name="Huang Z."/>
        </authorList>
    </citation>
    <scope>NUCLEOTIDE SEQUENCE [LARGE SCALE GENOMIC DNA]</scope>
</reference>
<evidence type="ECO:0000259" key="4">
    <source>
        <dbReference type="Pfam" id="PF06991"/>
    </source>
</evidence>
<evidence type="ECO:0000313" key="5">
    <source>
        <dbReference type="EMBL" id="ELW64969.1"/>
    </source>
</evidence>
<accession>L9KR78</accession>
<evidence type="ECO:0000256" key="3">
    <source>
        <dbReference type="ARBA" id="ARBA00047104"/>
    </source>
</evidence>
<comment type="subunit">
    <text evidence="3">Component of the spliceosome B complex. Interacts with PRPF38A (via N-terminal interaction domain).</text>
</comment>
<comment type="function">
    <text evidence="1">Involved in pre-mRNA splicing as a component of the spliceosome.</text>
</comment>
<dbReference type="AlphaFoldDB" id="L9KR78"/>
<protein>
    <submittedName>
        <fullName evidence="5">Microfibrillar-associated protein 1</fullName>
    </submittedName>
</protein>
<name>L9KR78_TUPCH</name>
<dbReference type="InParanoid" id="L9KR78"/>
<proteinExistence type="inferred from homology"/>
<evidence type="ECO:0000256" key="2">
    <source>
        <dbReference type="ARBA" id="ARBA00008155"/>
    </source>
</evidence>
<dbReference type="EMBL" id="KB320704">
    <property type="protein sequence ID" value="ELW64969.1"/>
    <property type="molecule type" value="Genomic_DNA"/>
</dbReference>
<dbReference type="Proteomes" id="UP000011518">
    <property type="component" value="Unassembled WGS sequence"/>
</dbReference>
<feature type="domain" description="Micro-fibrillar-associated protein 1 C-terminal" evidence="4">
    <location>
        <begin position="8"/>
        <end position="112"/>
    </location>
</feature>
<dbReference type="STRING" id="246437.L9KR78"/>
<dbReference type="InterPro" id="IPR033194">
    <property type="entry name" value="MFAP1"/>
</dbReference>
<reference evidence="6" key="2">
    <citation type="journal article" date="2013" name="Nat. Commun.">
        <title>Genome of the Chinese tree shrew.</title>
        <authorList>
            <person name="Fan Y."/>
            <person name="Huang Z.Y."/>
            <person name="Cao C.C."/>
            <person name="Chen C.S."/>
            <person name="Chen Y.X."/>
            <person name="Fan D.D."/>
            <person name="He J."/>
            <person name="Hou H.L."/>
            <person name="Hu L."/>
            <person name="Hu X.T."/>
            <person name="Jiang X.T."/>
            <person name="Lai R."/>
            <person name="Lang Y.S."/>
            <person name="Liang B."/>
            <person name="Liao S.G."/>
            <person name="Mu D."/>
            <person name="Ma Y.Y."/>
            <person name="Niu Y.Y."/>
            <person name="Sun X.Q."/>
            <person name="Xia J.Q."/>
            <person name="Xiao J."/>
            <person name="Xiong Z.Q."/>
            <person name="Xu L."/>
            <person name="Yang L."/>
            <person name="Zhang Y."/>
            <person name="Zhao W."/>
            <person name="Zhao X.D."/>
            <person name="Zheng Y.T."/>
            <person name="Zhou J.M."/>
            <person name="Zhu Y.B."/>
            <person name="Zhang G.J."/>
            <person name="Wang J."/>
            <person name="Yao Y.G."/>
        </authorList>
    </citation>
    <scope>NUCLEOTIDE SEQUENCE [LARGE SCALE GENOMIC DNA]</scope>
</reference>
<dbReference type="InterPro" id="IPR009730">
    <property type="entry name" value="MFAP1_C"/>
</dbReference>